<dbReference type="EMBL" id="CADEHS020000007">
    <property type="protein sequence ID" value="CAG9944494.1"/>
    <property type="molecule type" value="Genomic_DNA"/>
</dbReference>
<comment type="caution">
    <text evidence="1">The sequence shown here is derived from an EMBL/GenBank/DDBJ whole genome shotgun (WGS) entry which is preliminary data.</text>
</comment>
<protein>
    <submittedName>
        <fullName evidence="1">Uncharacterized protein</fullName>
    </submittedName>
</protein>
<sequence length="731" mass="81813">MSNNATPVISHRQPRVLACVLCQHRKIKCDRNTPCSNCIKSNPQLTKFLQANATCTPSTPAPARKRRRPNQDLQERLARCEELLKQYAGGSVPSQADLQAAAPSVASVTTPASTFKAETSDYSPTFDDFPDRRHPGKVIHQDGGVRFIDSQLWSTFYDELQAMREIVDADDPEGSSVLGTEGHTPENNADVLLLSDSSSANPEDYQPDPVQAFRLWQIFLDRVNPLTKIVHVPTLQPYVIEATSDSSGVPLNYQALLLSVYLLASIALQDSECMQLIGISRDQAVQRFTAGTKQALIKLDFLRNSDMASIQALVLFLYSLQGRYDRHAAWVLSGTIVRVAQKMGYHRDGELLGLTPFETEMRRRIWWQILMQDTKLAIVSGVIHNTIQDSYDTKPPRNLNDADLFPGSTEPVQPREGPTEMAFVLITNRLTKFMLSESSRMGFESAIMGHDPNNADEPQDPSIKAKYKAIIQELDRDLLDIEQRYCDPSAGNVHSAALTIRAMLIRKLDEMLVPMQEQPEWGTEIFEPKDNLVKLVLMNNEQSADAYDRMAPLGFLWFVKLHFQLEVFGVLTGQLARRPTGSLSDRGWRIVEKVHRWQPELFDVSVKAYASQAQFTLKAWKAREAAYTALGQAIEIPSFISRLRELVPTSDSRGSTQSCMTSPQMPPPQQTIHDLDQFLGGYLDVSSLSWDMWGDMTNTNTNNNNHQAQAAFFNGFALGSGMDGKSANPMQ</sequence>
<reference evidence="1" key="1">
    <citation type="submission" date="2020-04" db="EMBL/GenBank/DDBJ databases">
        <authorList>
            <person name="Broberg M."/>
        </authorList>
    </citation>
    <scope>NUCLEOTIDE SEQUENCE</scope>
</reference>
<keyword evidence="2" id="KW-1185">Reference proteome</keyword>
<accession>A0ACA9TUV9</accession>
<dbReference type="Proteomes" id="UP000836387">
    <property type="component" value="Unassembled WGS sequence"/>
</dbReference>
<proteinExistence type="predicted"/>
<gene>
    <name evidence="1" type="ORF">CRV2_00001660</name>
</gene>
<evidence type="ECO:0000313" key="2">
    <source>
        <dbReference type="Proteomes" id="UP000836387"/>
    </source>
</evidence>
<name>A0ACA9TUV9_BIOOC</name>
<organism evidence="1 2">
    <name type="scientific">Clonostachys rosea f. rosea IK726</name>
    <dbReference type="NCBI Taxonomy" id="1349383"/>
    <lineage>
        <taxon>Eukaryota</taxon>
        <taxon>Fungi</taxon>
        <taxon>Dikarya</taxon>
        <taxon>Ascomycota</taxon>
        <taxon>Pezizomycotina</taxon>
        <taxon>Sordariomycetes</taxon>
        <taxon>Hypocreomycetidae</taxon>
        <taxon>Hypocreales</taxon>
        <taxon>Bionectriaceae</taxon>
        <taxon>Clonostachys</taxon>
    </lineage>
</organism>
<evidence type="ECO:0000313" key="1">
    <source>
        <dbReference type="EMBL" id="CAG9944494.1"/>
    </source>
</evidence>
<reference evidence="1" key="2">
    <citation type="submission" date="2021-10" db="EMBL/GenBank/DDBJ databases">
        <authorList>
            <person name="Piombo E."/>
        </authorList>
    </citation>
    <scope>NUCLEOTIDE SEQUENCE</scope>
</reference>